<keyword evidence="6" id="KW-1185">Reference proteome</keyword>
<evidence type="ECO:0000313" key="5">
    <source>
        <dbReference type="EMBL" id="GMI35352.1"/>
    </source>
</evidence>
<dbReference type="InterPro" id="IPR011641">
    <property type="entry name" value="Tyr-kin_ephrin_A/B_rcpt-like"/>
</dbReference>
<feature type="compositionally biased region" description="Basic and acidic residues" evidence="2">
    <location>
        <begin position="3297"/>
        <end position="3308"/>
    </location>
</feature>
<feature type="compositionally biased region" description="Basic and acidic residues" evidence="2">
    <location>
        <begin position="3878"/>
        <end position="3889"/>
    </location>
</feature>
<dbReference type="InterPro" id="IPR009030">
    <property type="entry name" value="Growth_fac_rcpt_cys_sf"/>
</dbReference>
<feature type="compositionally biased region" description="Basic and acidic residues" evidence="2">
    <location>
        <begin position="4897"/>
        <end position="4910"/>
    </location>
</feature>
<dbReference type="Gene3D" id="2.10.50.10">
    <property type="entry name" value="Tumor Necrosis Factor Receptor, subunit A, domain 2"/>
    <property type="match status" value="7"/>
</dbReference>
<feature type="coiled-coil region" evidence="1">
    <location>
        <begin position="4669"/>
        <end position="4714"/>
    </location>
</feature>
<dbReference type="EMBL" id="BRYA01000053">
    <property type="protein sequence ID" value="GMI35352.1"/>
    <property type="molecule type" value="Genomic_DNA"/>
</dbReference>
<dbReference type="SMART" id="SM01411">
    <property type="entry name" value="Ephrin_rec_like"/>
    <property type="match status" value="38"/>
</dbReference>
<feature type="compositionally biased region" description="Basic and acidic residues" evidence="2">
    <location>
        <begin position="5233"/>
        <end position="5270"/>
    </location>
</feature>
<sequence>NLGSVECIDCPAGSISSATSFNCTKCPAGTYSPSRGQPSCTPCSAGTQTPFSGSTECAACPIGTYSDPSANSCTACPSGTYADSPSTPTGCSDCPAGTYSTTTTSATSCTPCDPGSYSTAQSTSCEACPIGKAAPSSSTPDFCTTCGPGKYSNDVSSSTACLDCQAGRYTTLPGDTNCTTCNAGFECPNKDGTSIQACDPGYYALAGSTSCTPCSNGHYCPSTTSATELACNPGMYTNSPSATCVACPPGFMCTSTSSDVKIACVSGTYSPGGQHFCTDCPAGFECSSTTTLASTQCSPGYYSPAGSAVCNICSRGSRCPDPALSPLGCPSGTFSLAGQTNCTICPAGFSCLDPASDPAICPVGKYSLGNSIFCTDCTPGYWCDMGSTNSNPKPCEIGGYCNPSKSFVYCPPGTYGNTTGGTSVENACQPCPPGYYCSGTGNTLKTILPCPIGAYCPTSSDNFINCPGGTLSDKPLATNFSTCRDTPAGSYTLSGASSLDKFPCPAGYFCPVRTGAYLNFPCPEGTYSSVTSLVRADQCTNCTLGNYCPLASTVPSACPVGKYNKYEMGTSASICQLCEPGWACPTSGMWQMTTHCDPGHYCPDGTSFPNQFPCPLGTYTDAINLTIAAECTPCPERFACSQTIGTQSNTIETCAPGHYCPPSTPSPTSFDCPPGTYSNRTDLKEAAECTTCPPSFYCSGGAASVSGDCAAGHYCPAGTPTATTNPCPAGTYSPAIDNDDVNDCIEAPAGYFSVGGVASPTPCNAGFYSNQNMTSSFVNSNTAAYPSCTVCPAGYYCPTASVDPIPCGVGFYSAVGAVSCSTCSAGHYCASTTTTQSAMQNDGGLWSNSHHLAGQCFNGTYCPSGQDAVPTLITNACPIAQYCPTATPSPLNCPAGRYNPHTGRDDVSDCIITPAGSYSIQGSSAITGACDPGYYCPAESTSPTQVPCPARYYRSTTGARSADDCALCTAGSYCEAGTVTPQVCTRGFYCITGTSVPEPCRIGSFGNSTGLKQIEDCSPCSPGHFCDGFGLPAPRGPCDPGYYCLAGSYTSAPHAPGSPTVAEPSSIGGLCPAGGYCPTGSSFPASCDPGTYNNFTGAVAPVDCQACDPGMFCAGTNNPAPSGLCDAGYYCTGSAISPTQHLTPEGYYTPPGSSQPVPCPPGTFNSQTGQGACTSCVEGFYCLNQSTIVLTVCPRGSYCEEGTAVPRKCPVGTFSNKLQNRNVTDCNPCTPGMYCYTNGLTAPSGPCSESYFCPGGQALPSDPNYECPPGHYCPEGSSFAQPCPAGTYSPSTGLYNVSQCLPCAAGHACESSGLASPSSPSDPGHFCQTGCITPNPVGTYGVHTNGICPVGHFCPSGTILPQKCLEATFVNYTGASVCTTCHAGYFCDGISTSAILDCPQGSYCPSGTGVTQPKCPRGTYGHSENLAAVEDCSPCDPGKYCSQEGLTAVEGDCDAGYVCTAGSENEYGKLGAVSTNPCPSGEYCPRGSYQGIQCAPGTYNPNTHSVDASACIYCSVGTFCASYGLSTPTGPCSAGYVCERGSSTSKPTLVQNIGAFDIGGFITPSGTFAKNGSSVSTPCPAGYYNTHEGQESCLLTPPGYFTTSGTSDYNPNIGLPGHYYPAGTRFSTEFPCPEGTYSNTTGNQNVNDCIASPPGYYSQGTGNTAPTGKCSEGFYCILSSNTATPSLGATGGPCVPSEFCPEGSSYPQDCPGGQYCADSSGRTTGPVAAGYYGLRKMSSPTPVLVFDGSDLIGSVCPAGHFCPEASVSPTACPAGTYSNQTGNVELNDCLLCLPGFQCPNEATEKPTIPCTAGFYCAAGTTTSTVRCERGNYCPVGSAEMLPCPAGSYQDELEMATCDPCPASYYCEQQTESPAVCPAGHYCPESTPSATSFPCPASTFSNRTGLASSSECTPSLPGTASLSAGLIAPSHECGAGHYCNRGAATIFPTDGISGDKCAAGYICLSGASSPGPSDYVTGYPAPPGSYAPPGSSAEIGCAPGTYTSSEASPSCLACPAGSVCLGNTTTPEPCPLYSYCPESTFKPILCPNGTFGASDNLASASQCLPCLPGQYCRDGRVSGLCSAGYFCRSSMSTPTPYVTYTVPEMYDVHGFWAELDGGQCPPGHFCAEGTSDPVMCPNSTIRADTHGVSADDCGLCPAGYICHPGNPVPVPCYKGYYCPINTPEVACPEGTYQPNWSMESMAACLNCPPGFLCVDKGTSNYTQYPCPPGHYCPEKSLSSIDCPSGTYRDVNRGKSVDDCLSCPGGYFCGNATVTPSACKPGELCPQDSSFAKLCPPRHYCPGVTAEALPCPAGYFCPQNSTAPVRCPQGTFCPYMSYEANPCPLGSIGLFDANSSRVKLEDSCMLCPAGKYGDDPNRLECKPCTAGYVCHEGCKSKHPTDVAVDKGYQCPKGHYCETGSKLPTPCPAGSFNPFPVSGNHTDCRLCSADLYQHLEGQSECFSCSTSSMSTPGSTTCKCLGLNRAFQTSDGFCICQPGYEFYDENFQRQSDEDGDVDCQPVVFDRCLDNQVRDLFGNCRDYDDCSLQCGDSGGKYVQRLGVCECNELDDLASVCDGDCRDSSYFTIFDTNLEMLVVRNSTHIISTTKPSDLSNFAGELDCSRSGEALNVYGLECKSPYDPKCASSYSGCNVYTMEATGYDGFVGVFGSALLDGGVSGGGRRRTAVGKRTKKNVAKTYIALDRSADNHNGANGNRDLVAGSSGFAIDNPVVCIQRGDSILYQVSNDHYPQYEKDSLLNTNAKFDYGAFRDLDDVAKSSSLVELFGHTFSEPGVYVFSMSDAPEKISIVAVMEESVACNTKAPFTPLTESNLVAVNAKKKTDLILEPDWLIIVCLILGLLSMVFGVVGTLYYFRSQAWRTNGASKANYRGKSLKSDLDKFHDKGNIFKHDAKILPTDEPGADLVGTGTPGSPNGDDSSDDGDVATYGGGDFEAREIIDRLQRHHDIMEKEFMNQNELSTELRRVLLQEADELKQMVMAGGGGGGGMGAGDSADTASKALLRMLKSECASRRLHEGDRESNEATAFSKLKRLVDLLENGAEPVADDIVNDVKNQDPPDSSESLAAICADLEDIKSFIDDDIISLLEGEKRRLAIVKKSWEAAVRTHPAALNEEVTTLVSKCRRADIDTDYESDKMADALSEFVQQVPSFTNALRDTEGVLMRNLLAEPHMSQKILLRSNTLFCSLLNQLRDKLLNVFNFFKKSRGDVDGKRLEAKEVRKDFEEALDISLSEIDGGTYRGGTTDDSKPNLSVDTMKDIKDMSDNTSLDEMKKKMTLEQEAVKRLEEERAGERELELQSTLANNQNITEEEKEDLLHNLDDDRREMEEALELERLRQEEELKQLMQTSDDDSGVDERSEEAKKAAADKLMMEQKAEMEALEGRPIVDEDDLQYELKMLHYEEINSIKARSALEGRRKLAILLVNQEQRRMRIFSDGSNSSSYTQNELGRLDGEDTEARRRLLDTLQQDLHSELERCTDRQREELERGTLHEELKSYLAQQAEIALDDLKTELESLPASQSGVNRNGELVLESVRAKALLNPVSKSERLRMLNTMGEIEEGYAKHFIAVKNKMDLSLFEQHTAAARIKIDSEDEQEAFDKKANASRVRMLEAQGDRDKRTIGYLHEARAEMQASDVSVLVALYSFAKKLMKEFDDLAVKTMQFEKDFSKIVSARGESELSFDADLLMKNFKTGSEERFAKFFEKNLPEGITTLLRHDSTVGDDEAKMAALKKLHEREMREVKFALERDGKRAKDGLKAKLAARRAQKMAQLKEKGASPDDVDEEMKKLDDSESEEMAALVTRLDNQEARAIYAEKTRQQKQVQDGYDPRDEMARLLASHGEGLANLQSDLEAEKKRRHDLLKAKLDAKRKARKKELNESGKTSTEVEAEMDNFDAEASLEEQQLLAAIDVENKKVVSATLQQFAKAEKVAEDFDPELQRLRKLHVDNLHNLAATMGDKQKQAKNSLEEKLRLRRAKKLQEMSKFNSSSEEVQKAEEELAKQDFEDLQAFEKAAAEELVEMIAEEKQMQAAAMKQSGEENYQAELERLKKLNEERLKDLKRETEMSMKDRKAALKKRLEARRKMKELSMKHKGASSEEIGKEVEKMEAESKENEEAFAAKMEGEARLVIDKAEAAVVAARNPIEVVVDDSAEVLEKLKNLHNTELNHLQQTLNTKAAAKRQELMAKLAARKAEKLAKLAQRGANEAQVEAAEKLAVTQSKAAIRKLESDIEKDEEAALQEMRHMQHEAISGVGGGVDYELELARVKGTHEAGLSDLSVQLERSKRERREQLKRRLAAQRKAKAARMKKQGLSDEDINDEMSRMAEEEGAKMAKLEADLDTEKAELEEIKVIDDSVSKAHVATEEELAVLKVLHEQDLLRLKARMEEENARQREQLLAELDALKEKKILSVVEGGGGEVEIETAVKSLQNEAEVALNQLKVSQQKENAEKTKLKEEEHSDTIEAAYVGDYDYNAHLMKMKADNSKDMLALQHSLDSDKAKRKSALRDKLAARRKAKEAKAKAGVGGKNDEVVKAELAAEDAKAAFELQKLENTLVAGEAKAVTDAVYQGNIISGHVADQEAVMAKVKAQHEMEVQMLRNEMLAEKMALLAELEAEKTKEKVEVAQEMQDLGASEKDIELRMGEIDSRIDESVVAEKNLIEEKLEGKLAMKEMDFESAQEKQLSDNERLLKLKNQNEQDIAAMKADMGAKKKEKKDALMARLEKRRKAKLKMIEGKKGASQEEKAAAVEELMEKEKEEIEKVDEEFHTEMKKQEVEIANKLSLELRSDQQAARAAELAMQEEIVKLQQLSLEGDKRLQEQMQAAMEENARQMQEAMLKKMEEMQSMLQGLGGVERHKKEKEIEIDVKQEGKGRLREVMSKVKLQAVKKSLEAEEGQMKESREIVNLAAREAEEETRRKADEESARVKLEKLKREEEEKNEGRKGAMEEKKNKQKQKLAERLKKKRQKELKKKQEQQLENLKRAQKEEEEMKENVVSGGGAVGKLKKTKSLAPWEVALDKARAEIAGEDDEMQEEEVEQALVSMIGDGDLVPDIFVQKAVEKVFVDRHNRETTALLTSQYKERSGKLREALNAVFDEKSIKRKQLLLVDGYSEEERTAKMRDLDEEFSNKREEAERSISAILEEAHMMQQIGLRQQQLEEVRQANLATTNKSEEELAADVKRAEEEIKAQQERIEKEKAEKIAALEEEKRKALEEMERDRVNAMKELEGQMREEQEMATKKLEEEKEEMEKKHKEEMESRMNELDDVANDEEKNKLIEKFNEEHSAQMEALEQAKLEKKKKLNDKLKARRDKKRLALEKKKKELEGKKEREIELVEKVANSAISVAGVVAGSSGGKDGVRAARKKFLLAGKKVIAAARFKKGKVSLTKAVAGMNVGGGGRIGDGGGGGGTPAWVGEKLENIERALASLAGKVGPAGVAEGKVGVDANVYQDPRDVLLLPPASNELSSRDESDLTTVECVRLGFAKRVATIVGMGDSLVIKIADTLPRSSYVRNAFRNSYHYDDRSKTLYLHVERFGSQGDIMMCLVHALSHIKVNPSDLSDDSSAAFVSEYHRELKLVVGEIATGGGRSWGSGGGEGGEKGGGAHVDFSMRDLTEASGFGGKAGIADVDDFFSEEAMMGRMKAYARHAGGGKIGAAVGRWEGGRDRKETEDLMLSDDEGEL</sequence>
<feature type="region of interest" description="Disordered" evidence="2">
    <location>
        <begin position="5233"/>
        <end position="5277"/>
    </location>
</feature>
<feature type="non-terminal residue" evidence="5">
    <location>
        <position position="5688"/>
    </location>
</feature>
<feature type="region of interest" description="Disordered" evidence="2">
    <location>
        <begin position="5668"/>
        <end position="5688"/>
    </location>
</feature>
<dbReference type="Pfam" id="PF07699">
    <property type="entry name" value="Ephrin_rec_like"/>
    <property type="match status" value="1"/>
</dbReference>
<dbReference type="SUPFAM" id="SSF57184">
    <property type="entry name" value="Growth factor receptor domain"/>
    <property type="match status" value="8"/>
</dbReference>
<evidence type="ECO:0000259" key="4">
    <source>
        <dbReference type="Pfam" id="PF07699"/>
    </source>
</evidence>
<keyword evidence="1" id="KW-0175">Coiled coil</keyword>
<evidence type="ECO:0000313" key="6">
    <source>
        <dbReference type="Proteomes" id="UP001165065"/>
    </source>
</evidence>
<dbReference type="CDD" id="cd06503">
    <property type="entry name" value="ATP-synt_Fo_b"/>
    <property type="match status" value="1"/>
</dbReference>
<evidence type="ECO:0000256" key="1">
    <source>
        <dbReference type="SAM" id="Coils"/>
    </source>
</evidence>
<feature type="region of interest" description="Disordered" evidence="2">
    <location>
        <begin position="3878"/>
        <end position="3898"/>
    </location>
</feature>
<gene>
    <name evidence="5" type="ORF">TrCOL_g3798</name>
</gene>
<evidence type="ECO:0000256" key="3">
    <source>
        <dbReference type="SAM" id="Phobius"/>
    </source>
</evidence>
<keyword evidence="3" id="KW-0472">Membrane</keyword>
<protein>
    <recommendedName>
        <fullName evidence="4">Tyrosine-protein kinase ephrin type A/B receptor-like domain-containing protein</fullName>
    </recommendedName>
</protein>
<feature type="compositionally biased region" description="Basic residues" evidence="2">
    <location>
        <begin position="4969"/>
        <end position="4978"/>
    </location>
</feature>
<dbReference type="PANTHER" id="PTHR47236">
    <property type="entry name" value="GENE, 32742-RELATED-RELATED"/>
    <property type="match status" value="1"/>
</dbReference>
<feature type="region of interest" description="Disordered" evidence="2">
    <location>
        <begin position="3246"/>
        <end position="3265"/>
    </location>
</feature>
<feature type="region of interest" description="Disordered" evidence="2">
    <location>
        <begin position="3297"/>
        <end position="3326"/>
    </location>
</feature>
<feature type="region of interest" description="Disordered" evidence="2">
    <location>
        <begin position="2910"/>
        <end position="2940"/>
    </location>
</feature>
<reference evidence="6" key="1">
    <citation type="journal article" date="2023" name="Commun. Biol.">
        <title>Genome analysis of Parmales, the sister group of diatoms, reveals the evolutionary specialization of diatoms from phago-mixotrophs to photoautotrophs.</title>
        <authorList>
            <person name="Ban H."/>
            <person name="Sato S."/>
            <person name="Yoshikawa S."/>
            <person name="Yamada K."/>
            <person name="Nakamura Y."/>
            <person name="Ichinomiya M."/>
            <person name="Sato N."/>
            <person name="Blanc-Mathieu R."/>
            <person name="Endo H."/>
            <person name="Kuwata A."/>
            <person name="Ogata H."/>
        </authorList>
    </citation>
    <scope>NUCLEOTIDE SEQUENCE [LARGE SCALE GENOMIC DNA]</scope>
</reference>
<proteinExistence type="predicted"/>
<feature type="coiled-coil region" evidence="1">
    <location>
        <begin position="4607"/>
        <end position="4638"/>
    </location>
</feature>
<comment type="caution">
    <text evidence="5">The sequence shown here is derived from an EMBL/GenBank/DDBJ whole genome shotgun (WGS) entry which is preliminary data.</text>
</comment>
<feature type="compositionally biased region" description="Basic and acidic residues" evidence="2">
    <location>
        <begin position="5668"/>
        <end position="5677"/>
    </location>
</feature>
<feature type="transmembrane region" description="Helical" evidence="3">
    <location>
        <begin position="2844"/>
        <end position="2868"/>
    </location>
</feature>
<dbReference type="Proteomes" id="UP001165065">
    <property type="component" value="Unassembled WGS sequence"/>
</dbReference>
<feature type="coiled-coil region" evidence="1">
    <location>
        <begin position="4745"/>
        <end position="4850"/>
    </location>
</feature>
<keyword evidence="3" id="KW-1133">Transmembrane helix</keyword>
<dbReference type="OrthoDB" id="201089at2759"/>
<feature type="compositionally biased region" description="Polar residues" evidence="2">
    <location>
        <begin position="3310"/>
        <end position="3319"/>
    </location>
</feature>
<feature type="coiled-coil region" evidence="1">
    <location>
        <begin position="4044"/>
        <end position="4126"/>
    </location>
</feature>
<feature type="compositionally biased region" description="Basic and acidic residues" evidence="2">
    <location>
        <begin position="4922"/>
        <end position="4968"/>
    </location>
</feature>
<dbReference type="PANTHER" id="PTHR47236:SF4">
    <property type="entry name" value="GENE 9195-RELATED"/>
    <property type="match status" value="1"/>
</dbReference>
<feature type="compositionally biased region" description="Acidic residues" evidence="2">
    <location>
        <begin position="5678"/>
        <end position="5688"/>
    </location>
</feature>
<evidence type="ECO:0000256" key="2">
    <source>
        <dbReference type="SAM" id="MobiDB-lite"/>
    </source>
</evidence>
<accession>A0A9W7L648</accession>
<keyword evidence="3" id="KW-0812">Transmembrane</keyword>
<feature type="domain" description="Tyrosine-protein kinase ephrin type A/B receptor-like" evidence="4">
    <location>
        <begin position="13"/>
        <end position="60"/>
    </location>
</feature>
<name>A0A9W7L648_9STRA</name>
<organism evidence="5 6">
    <name type="scientific">Triparma columacea</name>
    <dbReference type="NCBI Taxonomy" id="722753"/>
    <lineage>
        <taxon>Eukaryota</taxon>
        <taxon>Sar</taxon>
        <taxon>Stramenopiles</taxon>
        <taxon>Ochrophyta</taxon>
        <taxon>Bolidophyceae</taxon>
        <taxon>Parmales</taxon>
        <taxon>Triparmaceae</taxon>
        <taxon>Triparma</taxon>
    </lineage>
</organism>
<feature type="coiled-coil region" evidence="1">
    <location>
        <begin position="4283"/>
        <end position="4465"/>
    </location>
</feature>
<feature type="compositionally biased region" description="Basic and acidic residues" evidence="2">
    <location>
        <begin position="4979"/>
        <end position="4993"/>
    </location>
</feature>
<feature type="region of interest" description="Disordered" evidence="2">
    <location>
        <begin position="4897"/>
        <end position="5003"/>
    </location>
</feature>